<feature type="transmembrane region" description="Helical" evidence="7">
    <location>
        <begin position="310"/>
        <end position="331"/>
    </location>
</feature>
<proteinExistence type="inferred from homology"/>
<dbReference type="CDD" id="cd06261">
    <property type="entry name" value="TM_PBP2"/>
    <property type="match status" value="1"/>
</dbReference>
<evidence type="ECO:0000259" key="8">
    <source>
        <dbReference type="PROSITE" id="PS50928"/>
    </source>
</evidence>
<protein>
    <recommendedName>
        <fullName evidence="8">ABC transmembrane type-1 domain-containing protein</fullName>
    </recommendedName>
</protein>
<accession>I8I261</accession>
<evidence type="ECO:0000313" key="10">
    <source>
        <dbReference type="EMBL" id="EIT70108.1"/>
    </source>
</evidence>
<dbReference type="SUPFAM" id="SSF161098">
    <property type="entry name" value="MetI-like"/>
    <property type="match status" value="1"/>
</dbReference>
<dbReference type="InterPro" id="IPR035906">
    <property type="entry name" value="MetI-like_sf"/>
</dbReference>
<comment type="similarity">
    <text evidence="7">Belongs to the binding-protein-dependent transport system permease family.</text>
</comment>
<dbReference type="PANTHER" id="PTHR30043">
    <property type="entry name" value="PHOSPHONATES TRANSPORT SYSTEM PERMEASE PROTEIN"/>
    <property type="match status" value="1"/>
</dbReference>
<evidence type="ECO:0000313" key="11">
    <source>
        <dbReference type="Proteomes" id="UP000003704"/>
    </source>
</evidence>
<feature type="transmembrane region" description="Helical" evidence="7">
    <location>
        <begin position="22"/>
        <end position="40"/>
    </location>
</feature>
<reference evidence="9" key="2">
    <citation type="submission" date="2012-05" db="EMBL/GenBank/DDBJ databases">
        <authorList>
            <person name="Park J.-H."/>
            <person name="Zylstra G.J."/>
            <person name="Chae J.-C."/>
        </authorList>
    </citation>
    <scope>NUCLEOTIDE SEQUENCE</scope>
    <source>
        <strain evidence="9">AP103</strain>
    </source>
</reference>
<dbReference type="InterPro" id="IPR000515">
    <property type="entry name" value="MetI-like"/>
</dbReference>
<evidence type="ECO:0000256" key="7">
    <source>
        <dbReference type="RuleBase" id="RU363032"/>
    </source>
</evidence>
<evidence type="ECO:0000256" key="4">
    <source>
        <dbReference type="ARBA" id="ARBA00022692"/>
    </source>
</evidence>
<dbReference type="PROSITE" id="PS50928">
    <property type="entry name" value="ABC_TM1"/>
    <property type="match status" value="1"/>
</dbReference>
<organism evidence="9 11">
    <name type="scientific">Hydrocarboniphaga effusa AP103</name>
    <dbReference type="NCBI Taxonomy" id="1172194"/>
    <lineage>
        <taxon>Bacteria</taxon>
        <taxon>Pseudomonadati</taxon>
        <taxon>Pseudomonadota</taxon>
        <taxon>Gammaproteobacteria</taxon>
        <taxon>Nevskiales</taxon>
        <taxon>Nevskiaceae</taxon>
        <taxon>Hydrocarboniphaga</taxon>
    </lineage>
</organism>
<keyword evidence="2 7" id="KW-0813">Transport</keyword>
<dbReference type="Proteomes" id="UP000003704">
    <property type="component" value="Unassembled WGS sequence"/>
</dbReference>
<gene>
    <name evidence="9" type="ORF">WQQ_00580</name>
    <name evidence="10" type="ORF">WQQ_02450</name>
</gene>
<dbReference type="NCBIfam" id="TIGR01097">
    <property type="entry name" value="PhnE"/>
    <property type="match status" value="1"/>
</dbReference>
<dbReference type="Pfam" id="PF00528">
    <property type="entry name" value="BPD_transp_1"/>
    <property type="match status" value="1"/>
</dbReference>
<keyword evidence="11" id="KW-1185">Reference proteome</keyword>
<evidence type="ECO:0000256" key="3">
    <source>
        <dbReference type="ARBA" id="ARBA00022475"/>
    </source>
</evidence>
<dbReference type="EMBL" id="AKGD01000001">
    <property type="protein sequence ID" value="EIT70108.1"/>
    <property type="molecule type" value="Genomic_DNA"/>
</dbReference>
<evidence type="ECO:0000256" key="1">
    <source>
        <dbReference type="ARBA" id="ARBA00004651"/>
    </source>
</evidence>
<keyword evidence="3" id="KW-1003">Cell membrane</keyword>
<dbReference type="GO" id="GO:0015416">
    <property type="term" value="F:ABC-type phosphonate transporter activity"/>
    <property type="evidence" value="ECO:0007669"/>
    <property type="project" value="InterPro"/>
</dbReference>
<dbReference type="RefSeq" id="WP_007183204.1">
    <property type="nucleotide sequence ID" value="NZ_AKGD01000001.1"/>
</dbReference>
<name>I8I261_9GAMM</name>
<dbReference type="EMBL" id="AKGD01000001">
    <property type="protein sequence ID" value="EIT69921.1"/>
    <property type="molecule type" value="Genomic_DNA"/>
</dbReference>
<dbReference type="InterPro" id="IPR005769">
    <property type="entry name" value="PhnE/PtxC"/>
</dbReference>
<feature type="transmembrane region" description="Helical" evidence="7">
    <location>
        <begin position="155"/>
        <end position="174"/>
    </location>
</feature>
<dbReference type="Gene3D" id="1.10.3720.10">
    <property type="entry name" value="MetI-like"/>
    <property type="match status" value="1"/>
</dbReference>
<comment type="caution">
    <text evidence="9">The sequence shown here is derived from an EMBL/GenBank/DDBJ whole genome shotgun (WGS) entry which is preliminary data.</text>
</comment>
<dbReference type="GO" id="GO:0005886">
    <property type="term" value="C:plasma membrane"/>
    <property type="evidence" value="ECO:0007669"/>
    <property type="project" value="UniProtKB-SubCell"/>
</dbReference>
<keyword evidence="5 7" id="KW-1133">Transmembrane helix</keyword>
<dbReference type="AlphaFoldDB" id="I8I261"/>
<evidence type="ECO:0000256" key="2">
    <source>
        <dbReference type="ARBA" id="ARBA00022448"/>
    </source>
</evidence>
<dbReference type="PANTHER" id="PTHR30043:SF1">
    <property type="entry name" value="ABC TRANSPORT SYSTEM PERMEASE PROTEIN P69"/>
    <property type="match status" value="1"/>
</dbReference>
<keyword evidence="6 7" id="KW-0472">Membrane</keyword>
<comment type="subcellular location">
    <subcellularLocation>
        <location evidence="1 7">Cell membrane</location>
        <topology evidence="1 7">Multi-pass membrane protein</topology>
    </subcellularLocation>
</comment>
<sequence>MPETGALAAKPPEQWQLQPRGSLRRLLIGLLVIALLLFSAKRTEIDRMLLLSAEAAGSALGIGGPSQVADGVRRVSSSLWPPQLSERREVARIEGFDRKHLPLGSHLEQEQSLTRSLDPTTLQVQTQVVAREVLVQPLGYLWRVAGLMFETVEMALWGTLVALLMAFPLAYFGARDYAPHPLLHTLARGTSSLLRSIPDLVSALFLVLAFGFGPIAGVLALGAHSAGFLGKFFAESIENAERAPQDALRAAGARDLQVLRYAVWPAVLPSVIGQVQYILERNVRTATVIGIVGAGGIGQELKGRFEMFDFGHVATLLLAIFASVVLLEHLAGRLRARFI</sequence>
<reference evidence="9 11" key="1">
    <citation type="journal article" date="2012" name="J. Bacteriol.">
        <title>Genome Sequence of n-Alkane-Degrading Hydrocarboniphaga effusa Strain AP103T (ATCC BAA-332T).</title>
        <authorList>
            <person name="Chang H.K."/>
            <person name="Zylstra G.J."/>
            <person name="Chae J.C."/>
        </authorList>
    </citation>
    <scope>NUCLEOTIDE SEQUENCE [LARGE SCALE GENOMIC DNA]</scope>
    <source>
        <strain evidence="9 11">AP103</strain>
    </source>
</reference>
<evidence type="ECO:0000313" key="9">
    <source>
        <dbReference type="EMBL" id="EIT69921.1"/>
    </source>
</evidence>
<dbReference type="STRING" id="1172194.WQQ_00580"/>
<feature type="domain" description="ABC transmembrane type-1" evidence="8">
    <location>
        <begin position="148"/>
        <end position="331"/>
    </location>
</feature>
<dbReference type="OrthoDB" id="9808005at2"/>
<keyword evidence="4 7" id="KW-0812">Transmembrane</keyword>
<feature type="transmembrane region" description="Helical" evidence="7">
    <location>
        <begin position="200"/>
        <end position="223"/>
    </location>
</feature>
<evidence type="ECO:0000256" key="6">
    <source>
        <dbReference type="ARBA" id="ARBA00023136"/>
    </source>
</evidence>
<evidence type="ECO:0000256" key="5">
    <source>
        <dbReference type="ARBA" id="ARBA00022989"/>
    </source>
</evidence>